<evidence type="ECO:0000256" key="1">
    <source>
        <dbReference type="SAM" id="Phobius"/>
    </source>
</evidence>
<accession>A0A8J4QJX5</accession>
<dbReference type="Proteomes" id="UP000737018">
    <property type="component" value="Unassembled WGS sequence"/>
</dbReference>
<evidence type="ECO:0000313" key="3">
    <source>
        <dbReference type="Proteomes" id="UP000737018"/>
    </source>
</evidence>
<protein>
    <recommendedName>
        <fullName evidence="4">DUF4220 domain-containing protein</fullName>
    </recommendedName>
</protein>
<dbReference type="InterPro" id="IPR007658">
    <property type="entry name" value="DUF594"/>
</dbReference>
<dbReference type="PANTHER" id="PTHR31325">
    <property type="entry name" value="OS01G0798800 PROTEIN-RELATED"/>
    <property type="match status" value="1"/>
</dbReference>
<keyword evidence="1" id="KW-0812">Transmembrane</keyword>
<sequence length="264" mass="30209">MSFDCITVYDLLLIFSHLQDSIKHPEEGSDDATDIRTLCSHRGGEVLKKFNHSELVWSVEVEFDQSILIWHVATDICYQSDLDQIKRYPNTFMLLCELSTLVSQYMMYLLVICPFMLPMGIGMIRFQDTCAEITHFFEAHKSTEDKSDIDKSLNTSWGMSCIQTGKSTLDKSHACKKLLNMIPQVPPSEVERERSKSELLDACRLASELQAISDKEQKWKMICNVWVEMLCLCSLPLQRKSSCSAAEMGWRTSHPCLAPDGTFW</sequence>
<organism evidence="2 3">
    <name type="scientific">Castanea mollissima</name>
    <name type="common">Chinese chestnut</name>
    <dbReference type="NCBI Taxonomy" id="60419"/>
    <lineage>
        <taxon>Eukaryota</taxon>
        <taxon>Viridiplantae</taxon>
        <taxon>Streptophyta</taxon>
        <taxon>Embryophyta</taxon>
        <taxon>Tracheophyta</taxon>
        <taxon>Spermatophyta</taxon>
        <taxon>Magnoliopsida</taxon>
        <taxon>eudicotyledons</taxon>
        <taxon>Gunneridae</taxon>
        <taxon>Pentapetalae</taxon>
        <taxon>rosids</taxon>
        <taxon>fabids</taxon>
        <taxon>Fagales</taxon>
        <taxon>Fagaceae</taxon>
        <taxon>Castanea</taxon>
    </lineage>
</organism>
<dbReference type="Pfam" id="PF04578">
    <property type="entry name" value="DUF594"/>
    <property type="match status" value="1"/>
</dbReference>
<evidence type="ECO:0008006" key="4">
    <source>
        <dbReference type="Google" id="ProtNLM"/>
    </source>
</evidence>
<dbReference type="AlphaFoldDB" id="A0A8J4QJX5"/>
<name>A0A8J4QJX5_9ROSI</name>
<keyword evidence="3" id="KW-1185">Reference proteome</keyword>
<feature type="transmembrane region" description="Helical" evidence="1">
    <location>
        <begin position="92"/>
        <end position="117"/>
    </location>
</feature>
<evidence type="ECO:0000313" key="2">
    <source>
        <dbReference type="EMBL" id="KAF3947284.1"/>
    </source>
</evidence>
<proteinExistence type="predicted"/>
<comment type="caution">
    <text evidence="2">The sequence shown here is derived from an EMBL/GenBank/DDBJ whole genome shotgun (WGS) entry which is preliminary data.</text>
</comment>
<keyword evidence="1" id="KW-1133">Transmembrane helix</keyword>
<keyword evidence="1" id="KW-0472">Membrane</keyword>
<gene>
    <name evidence="2" type="ORF">CMV_026559</name>
</gene>
<reference evidence="2" key="1">
    <citation type="submission" date="2020-03" db="EMBL/GenBank/DDBJ databases">
        <title>Castanea mollissima Vanexum genome sequencing.</title>
        <authorList>
            <person name="Staton M."/>
        </authorList>
    </citation>
    <scope>NUCLEOTIDE SEQUENCE</scope>
    <source>
        <tissue evidence="2">Leaf</tissue>
    </source>
</reference>
<dbReference type="EMBL" id="JRKL02007959">
    <property type="protein sequence ID" value="KAF3947284.1"/>
    <property type="molecule type" value="Genomic_DNA"/>
</dbReference>
<dbReference type="OrthoDB" id="1689146at2759"/>